<protein>
    <submittedName>
        <fullName evidence="2">T5orf172 domain-containing protein</fullName>
    </submittedName>
</protein>
<dbReference type="AlphaFoldDB" id="A0A1G7XA85"/>
<dbReference type="RefSeq" id="WP_089835409.1">
    <property type="nucleotide sequence ID" value="NZ_FNBN01000006.1"/>
</dbReference>
<evidence type="ECO:0000259" key="1">
    <source>
        <dbReference type="SMART" id="SM00974"/>
    </source>
</evidence>
<organism evidence="2 3">
    <name type="scientific">Chitinophaga filiformis</name>
    <name type="common">Myxococcus filiformis</name>
    <name type="synonym">Flexibacter filiformis</name>
    <dbReference type="NCBI Taxonomy" id="104663"/>
    <lineage>
        <taxon>Bacteria</taxon>
        <taxon>Pseudomonadati</taxon>
        <taxon>Bacteroidota</taxon>
        <taxon>Chitinophagia</taxon>
        <taxon>Chitinophagales</taxon>
        <taxon>Chitinophagaceae</taxon>
        <taxon>Chitinophaga</taxon>
    </lineage>
</organism>
<evidence type="ECO:0000313" key="3">
    <source>
        <dbReference type="Proteomes" id="UP000199045"/>
    </source>
</evidence>
<evidence type="ECO:0000313" key="2">
    <source>
        <dbReference type="EMBL" id="SDG81155.1"/>
    </source>
</evidence>
<sequence length="218" mass="25590">MEQVQIGKCVYIINTGKNLYKIGKTQDLQKRLASYHTHLPVMFRVIRQYASANMTELEECLHIIFQHKRVKGEWFELSKDDLVICDNIARNYALTELHKQARKYAVIRYSDNPLLQVMEANEKYLQDYSRVAQDVELGLSTDEIFELNEGQVSKAVIETVRRLLKYRTPNSEFLSKWLRVVNDLGEGLSENAILDRYKGQISRTTIQMIKRILRNQLY</sequence>
<reference evidence="2 3" key="1">
    <citation type="submission" date="2016-10" db="EMBL/GenBank/DDBJ databases">
        <authorList>
            <person name="de Groot N.N."/>
        </authorList>
    </citation>
    <scope>NUCLEOTIDE SEQUENCE [LARGE SCALE GENOMIC DNA]</scope>
    <source>
        <strain evidence="2 3">DSM 527</strain>
    </source>
</reference>
<feature type="domain" description="Bacteriophage T5 Orf172 DNA-binding" evidence="1">
    <location>
        <begin position="14"/>
        <end position="89"/>
    </location>
</feature>
<accession>A0A1G7XA85</accession>
<dbReference type="Pfam" id="PF13455">
    <property type="entry name" value="MUG113"/>
    <property type="match status" value="1"/>
</dbReference>
<dbReference type="EMBL" id="FNBN01000006">
    <property type="protein sequence ID" value="SDG81155.1"/>
    <property type="molecule type" value="Genomic_DNA"/>
</dbReference>
<dbReference type="Proteomes" id="UP000199045">
    <property type="component" value="Unassembled WGS sequence"/>
</dbReference>
<dbReference type="InterPro" id="IPR018306">
    <property type="entry name" value="Phage_T5_Orf172_DNA-bd"/>
</dbReference>
<gene>
    <name evidence="2" type="ORF">SAMN04488121_106370</name>
</gene>
<proteinExistence type="predicted"/>
<dbReference type="OrthoDB" id="647741at2"/>
<name>A0A1G7XA85_CHIFI</name>
<dbReference type="SMART" id="SM00974">
    <property type="entry name" value="T5orf172"/>
    <property type="match status" value="1"/>
</dbReference>